<dbReference type="InterPro" id="IPR005804">
    <property type="entry name" value="FA_desaturase_dom"/>
</dbReference>
<evidence type="ECO:0000256" key="7">
    <source>
        <dbReference type="ARBA" id="ARBA00023004"/>
    </source>
</evidence>
<feature type="compositionally biased region" description="Pro residues" evidence="10">
    <location>
        <begin position="7"/>
        <end position="26"/>
    </location>
</feature>
<keyword evidence="7" id="KW-0408">Iron</keyword>
<feature type="transmembrane region" description="Helical" evidence="11">
    <location>
        <begin position="74"/>
        <end position="95"/>
    </location>
</feature>
<organism evidence="13 14">
    <name type="scientific">Kineosporia corallincola</name>
    <dbReference type="NCBI Taxonomy" id="2835133"/>
    <lineage>
        <taxon>Bacteria</taxon>
        <taxon>Bacillati</taxon>
        <taxon>Actinomycetota</taxon>
        <taxon>Actinomycetes</taxon>
        <taxon>Kineosporiales</taxon>
        <taxon>Kineosporiaceae</taxon>
        <taxon>Kineosporia</taxon>
    </lineage>
</organism>
<evidence type="ECO:0000313" key="13">
    <source>
        <dbReference type="EMBL" id="MBT0770558.1"/>
    </source>
</evidence>
<evidence type="ECO:0000256" key="11">
    <source>
        <dbReference type="SAM" id="Phobius"/>
    </source>
</evidence>
<evidence type="ECO:0000256" key="3">
    <source>
        <dbReference type="ARBA" id="ARBA00022692"/>
    </source>
</evidence>
<dbReference type="Proteomes" id="UP001197247">
    <property type="component" value="Unassembled WGS sequence"/>
</dbReference>
<feature type="transmembrane region" description="Helical" evidence="11">
    <location>
        <begin position="101"/>
        <end position="122"/>
    </location>
</feature>
<feature type="region of interest" description="Disordered" evidence="10">
    <location>
        <begin position="1"/>
        <end position="68"/>
    </location>
</feature>
<dbReference type="PANTHER" id="PTHR11351:SF3">
    <property type="entry name" value="BLL4393 PROTEIN"/>
    <property type="match status" value="1"/>
</dbReference>
<dbReference type="PANTHER" id="PTHR11351">
    <property type="entry name" value="ACYL-COA DESATURASE"/>
    <property type="match status" value="1"/>
</dbReference>
<evidence type="ECO:0000256" key="6">
    <source>
        <dbReference type="ARBA" id="ARBA00023002"/>
    </source>
</evidence>
<evidence type="ECO:0000256" key="9">
    <source>
        <dbReference type="ARBA" id="ARBA00023136"/>
    </source>
</evidence>
<dbReference type="CDD" id="cd03505">
    <property type="entry name" value="Delta9-FADS-like"/>
    <property type="match status" value="1"/>
</dbReference>
<feature type="compositionally biased region" description="Basic and acidic residues" evidence="10">
    <location>
        <begin position="57"/>
        <end position="68"/>
    </location>
</feature>
<accession>A0ABS5TI67</accession>
<comment type="subcellular location">
    <subcellularLocation>
        <location evidence="1">Membrane</location>
        <topology evidence="1">Multi-pass membrane protein</topology>
    </subcellularLocation>
</comment>
<dbReference type="InterPro" id="IPR015876">
    <property type="entry name" value="Acyl-CoA_DS"/>
</dbReference>
<gene>
    <name evidence="13" type="ORF">KIH74_16565</name>
</gene>
<comment type="caution">
    <text evidence="13">The sequence shown here is derived from an EMBL/GenBank/DDBJ whole genome shotgun (WGS) entry which is preliminary data.</text>
</comment>
<dbReference type="PRINTS" id="PR00075">
    <property type="entry name" value="FACDDSATRASE"/>
</dbReference>
<feature type="domain" description="Fatty acid desaturase" evidence="12">
    <location>
        <begin position="100"/>
        <end position="318"/>
    </location>
</feature>
<evidence type="ECO:0000256" key="8">
    <source>
        <dbReference type="ARBA" id="ARBA00023098"/>
    </source>
</evidence>
<evidence type="ECO:0000313" key="14">
    <source>
        <dbReference type="Proteomes" id="UP001197247"/>
    </source>
</evidence>
<evidence type="ECO:0000256" key="4">
    <source>
        <dbReference type="ARBA" id="ARBA00022832"/>
    </source>
</evidence>
<dbReference type="Pfam" id="PF00487">
    <property type="entry name" value="FA_desaturase"/>
    <property type="match status" value="1"/>
</dbReference>
<keyword evidence="8" id="KW-0443">Lipid metabolism</keyword>
<dbReference type="EMBL" id="JAHBAY010000006">
    <property type="protein sequence ID" value="MBT0770558.1"/>
    <property type="molecule type" value="Genomic_DNA"/>
</dbReference>
<dbReference type="GO" id="GO:0016491">
    <property type="term" value="F:oxidoreductase activity"/>
    <property type="evidence" value="ECO:0007669"/>
    <property type="project" value="UniProtKB-KW"/>
</dbReference>
<comment type="similarity">
    <text evidence="2">Belongs to the fatty acid desaturase type 2 family.</text>
</comment>
<evidence type="ECO:0000259" key="12">
    <source>
        <dbReference type="Pfam" id="PF00487"/>
    </source>
</evidence>
<feature type="transmembrane region" description="Helical" evidence="11">
    <location>
        <begin position="226"/>
        <end position="248"/>
    </location>
</feature>
<evidence type="ECO:0000256" key="1">
    <source>
        <dbReference type="ARBA" id="ARBA00004141"/>
    </source>
</evidence>
<evidence type="ECO:0000256" key="5">
    <source>
        <dbReference type="ARBA" id="ARBA00022989"/>
    </source>
</evidence>
<keyword evidence="14" id="KW-1185">Reference proteome</keyword>
<evidence type="ECO:0000256" key="2">
    <source>
        <dbReference type="ARBA" id="ARBA00008749"/>
    </source>
</evidence>
<keyword evidence="3 11" id="KW-0812">Transmembrane</keyword>
<keyword evidence="5 11" id="KW-1133">Transmembrane helix</keyword>
<protein>
    <submittedName>
        <fullName evidence="13">Fatty acid desaturase</fullName>
        <ecNumber evidence="13">1.14.19.-</ecNumber>
    </submittedName>
</protein>
<evidence type="ECO:0000256" key="10">
    <source>
        <dbReference type="SAM" id="MobiDB-lite"/>
    </source>
</evidence>
<name>A0ABS5TI67_9ACTN</name>
<keyword evidence="4" id="KW-0276">Fatty acid metabolism</keyword>
<dbReference type="EC" id="1.14.19.-" evidence="13"/>
<sequence>MSSPAATPVPPGPVPPGPGPGVPAPGTPADGQGTPADRQGNPADGPGTRTSQPARPARGEPHVDPNPKRRGEHIALALFIAVPFVALLAAVPMAWGRLLHWHDLVIAFVLYMISGLGITVGFHRFFTHGSFRANRPLTVALAVAGSLAIEGPVLRWVADHRRHHAFSDREGDPHSPWRYGETLPALLKGLWYAHMGWLFDPENTNPRRYAPDLMRDRAVMFVSRSFAALVIVSLGLPALLGFVITGTWQGAATAFFWGSLVRVGLLHHVTWSINSICHAMGERPFRSRDRSGNVWWLAVLSFGESWHNLHHADPTCARHGVLRGQIDSSARVIWFFEKLGWATAVRWPDTARLASRRV</sequence>
<keyword evidence="6 13" id="KW-0560">Oxidoreductase</keyword>
<keyword evidence="9 11" id="KW-0472">Membrane</keyword>
<reference evidence="13 14" key="1">
    <citation type="submission" date="2021-05" db="EMBL/GenBank/DDBJ databases">
        <title>Kineosporia and Streptomyces sp. nov. two new marine actinobacteria isolated from Coral.</title>
        <authorList>
            <person name="Buangrab K."/>
            <person name="Sutthacheep M."/>
            <person name="Yeemin T."/>
            <person name="Harunari E."/>
            <person name="Igarashi Y."/>
            <person name="Kanchanasin P."/>
            <person name="Tanasupawat S."/>
            <person name="Phongsopitanun W."/>
        </authorList>
    </citation>
    <scope>NUCLEOTIDE SEQUENCE [LARGE SCALE GENOMIC DNA]</scope>
    <source>
        <strain evidence="13 14">J2-2</strain>
    </source>
</reference>
<proteinExistence type="inferred from homology"/>